<feature type="region of interest" description="Disordered" evidence="1">
    <location>
        <begin position="1"/>
        <end position="87"/>
    </location>
</feature>
<reference evidence="2" key="2">
    <citation type="submission" date="2013-05" db="EMBL/GenBank/DDBJ databases">
        <authorList>
            <person name="Carter J.-M."/>
            <person name="Baker S.C."/>
            <person name="Pink R."/>
            <person name="Carter D.R.F."/>
            <person name="Collins A."/>
            <person name="Tomlin J."/>
            <person name="Gibbs M."/>
            <person name="Breuker C.J."/>
        </authorList>
    </citation>
    <scope>NUCLEOTIDE SEQUENCE</scope>
    <source>
        <tissue evidence="2">Ovary</tissue>
    </source>
</reference>
<feature type="non-terminal residue" evidence="2">
    <location>
        <position position="1"/>
    </location>
</feature>
<feature type="non-terminal residue" evidence="2">
    <location>
        <position position="87"/>
    </location>
</feature>
<feature type="compositionally biased region" description="Basic and acidic residues" evidence="1">
    <location>
        <begin position="29"/>
        <end position="43"/>
    </location>
</feature>
<organism evidence="2">
    <name type="scientific">Pararge aegeria</name>
    <name type="common">speckled wood butterfly</name>
    <dbReference type="NCBI Taxonomy" id="116150"/>
    <lineage>
        <taxon>Eukaryota</taxon>
        <taxon>Metazoa</taxon>
        <taxon>Ecdysozoa</taxon>
        <taxon>Arthropoda</taxon>
        <taxon>Hexapoda</taxon>
        <taxon>Insecta</taxon>
        <taxon>Pterygota</taxon>
        <taxon>Neoptera</taxon>
        <taxon>Endopterygota</taxon>
        <taxon>Lepidoptera</taxon>
        <taxon>Glossata</taxon>
        <taxon>Ditrysia</taxon>
        <taxon>Papilionoidea</taxon>
        <taxon>Nymphalidae</taxon>
        <taxon>Satyrinae</taxon>
        <taxon>Satyrini</taxon>
        <taxon>Parargina</taxon>
        <taxon>Pararge</taxon>
    </lineage>
</organism>
<evidence type="ECO:0000256" key="1">
    <source>
        <dbReference type="SAM" id="MobiDB-lite"/>
    </source>
</evidence>
<protein>
    <submittedName>
        <fullName evidence="2">Uncharacterized protein</fullName>
    </submittedName>
</protein>
<sequence>QTRNPYSNDASPPGRKDDQTRSRVRKPSRWGDFKEEINRRSESPKNINNGSKRYGHDSNISPPRKSRRDSSKRAQTTDSDESPPRIR</sequence>
<evidence type="ECO:0000313" key="2">
    <source>
        <dbReference type="EMBL" id="JAA82013.1"/>
    </source>
</evidence>
<name>S4P1B7_9NEOP</name>
<accession>S4P1B7</accession>
<dbReference type="AlphaFoldDB" id="S4P1B7"/>
<proteinExistence type="predicted"/>
<feature type="compositionally biased region" description="Polar residues" evidence="1">
    <location>
        <begin position="1"/>
        <end position="10"/>
    </location>
</feature>
<reference evidence="2" key="1">
    <citation type="journal article" date="2013" name="BMC Genomics">
        <title>Unscrambling butterfly oogenesis.</title>
        <authorList>
            <person name="Carter J.M."/>
            <person name="Baker S.C."/>
            <person name="Pink R."/>
            <person name="Carter D.R."/>
            <person name="Collins A."/>
            <person name="Tomlin J."/>
            <person name="Gibbs M."/>
            <person name="Breuker C.J."/>
        </authorList>
    </citation>
    <scope>NUCLEOTIDE SEQUENCE</scope>
    <source>
        <tissue evidence="2">Ovary</tissue>
    </source>
</reference>
<dbReference type="EMBL" id="GAIX01010547">
    <property type="protein sequence ID" value="JAA82013.1"/>
    <property type="molecule type" value="Transcribed_RNA"/>
</dbReference>